<keyword evidence="5 7" id="KW-0408">Iron</keyword>
<name>A0A6I4VUS7_9BACL</name>
<evidence type="ECO:0000256" key="8">
    <source>
        <dbReference type="RuleBase" id="RU000461"/>
    </source>
</evidence>
<evidence type="ECO:0000256" key="1">
    <source>
        <dbReference type="ARBA" id="ARBA00010617"/>
    </source>
</evidence>
<keyword evidence="2 7" id="KW-0349">Heme</keyword>
<reference evidence="9 10" key="1">
    <citation type="submission" date="2019-12" db="EMBL/GenBank/DDBJ databases">
        <title>Whole-genome analyses of novel actinobacteria.</title>
        <authorList>
            <person name="Sahin N."/>
            <person name="Saygin H."/>
        </authorList>
    </citation>
    <scope>NUCLEOTIDE SEQUENCE [LARGE SCALE GENOMIC DNA]</scope>
    <source>
        <strain evidence="9 10">KC615</strain>
    </source>
</reference>
<dbReference type="PROSITE" id="PS00086">
    <property type="entry name" value="CYTOCHROME_P450"/>
    <property type="match status" value="1"/>
</dbReference>
<dbReference type="InterPro" id="IPR002401">
    <property type="entry name" value="Cyt_P450_E_grp-I"/>
</dbReference>
<organism evidence="9 10">
    <name type="scientific">Shimazuella alba</name>
    <dbReference type="NCBI Taxonomy" id="2690964"/>
    <lineage>
        <taxon>Bacteria</taxon>
        <taxon>Bacillati</taxon>
        <taxon>Bacillota</taxon>
        <taxon>Bacilli</taxon>
        <taxon>Bacillales</taxon>
        <taxon>Thermoactinomycetaceae</taxon>
        <taxon>Shimazuella</taxon>
    </lineage>
</organism>
<accession>A0A6I4VUS7</accession>
<dbReference type="AlphaFoldDB" id="A0A6I4VUS7"/>
<dbReference type="GO" id="GO:0005506">
    <property type="term" value="F:iron ion binding"/>
    <property type="evidence" value="ECO:0007669"/>
    <property type="project" value="InterPro"/>
</dbReference>
<evidence type="ECO:0000256" key="5">
    <source>
        <dbReference type="ARBA" id="ARBA00023004"/>
    </source>
</evidence>
<dbReference type="RefSeq" id="WP_160801621.1">
    <property type="nucleotide sequence ID" value="NZ_WUUL01000006.1"/>
</dbReference>
<dbReference type="GO" id="GO:0016705">
    <property type="term" value="F:oxidoreductase activity, acting on paired donors, with incorporation or reduction of molecular oxygen"/>
    <property type="evidence" value="ECO:0007669"/>
    <property type="project" value="InterPro"/>
</dbReference>
<keyword evidence="6 8" id="KW-0503">Monooxygenase</keyword>
<evidence type="ECO:0000256" key="3">
    <source>
        <dbReference type="ARBA" id="ARBA00022723"/>
    </source>
</evidence>
<evidence type="ECO:0000256" key="4">
    <source>
        <dbReference type="ARBA" id="ARBA00023002"/>
    </source>
</evidence>
<dbReference type="Pfam" id="PF00067">
    <property type="entry name" value="p450"/>
    <property type="match status" value="1"/>
</dbReference>
<dbReference type="CDD" id="cd20620">
    <property type="entry name" value="CYP132-like"/>
    <property type="match status" value="1"/>
</dbReference>
<dbReference type="SUPFAM" id="SSF48264">
    <property type="entry name" value="Cytochrome P450"/>
    <property type="match status" value="1"/>
</dbReference>
<sequence>MVISTSEKQHKPLHPPGRTGFSLLASLPKLAKDPFNFCMSEAAKGNGLVRLSFGRVSAYLVSHPDYVHHVLIENSPNYIKGSMMDGIRFALGNGLFTAEGSHWKRQRKLMQPVFHPEQIEKTALIVNKAVQHAIKRWEECIDNSTPLNMLTDATETNVEVVLKSLLGTSVNSNQSKRLVQLTNDVFQGMTKRVWTFFVPSWFPTPGRSAYKKAIDQLDHEIYSIINQRRESNASQDDLLGILVDAKDENGESMTDQQIRDEIFTIFLAGYESTASLVTWASYLLSQNPQILELVYKEAIQVLGGRTPEYMDMMKLKYARMVLNETLRLYPAFPMYFRTSVKEDKIGDYTIRGNSPVILSPFATHHDPRFWSDPDKFDPERFLPERFDNHTRKAYYPFGKGQRICIGQDMSLATALIMLVTFVQKYEFSLVPNSNVSPRYAMTYQPLEMPFQLKRRKD</sequence>
<dbReference type="PANTHER" id="PTHR24291:SF50">
    <property type="entry name" value="BIFUNCTIONAL ALBAFLAVENONE MONOOXYGENASE_TERPENE SYNTHASE"/>
    <property type="match status" value="1"/>
</dbReference>
<keyword evidence="10" id="KW-1185">Reference proteome</keyword>
<dbReference type="Proteomes" id="UP000430692">
    <property type="component" value="Unassembled WGS sequence"/>
</dbReference>
<evidence type="ECO:0000313" key="9">
    <source>
        <dbReference type="EMBL" id="MXQ54268.1"/>
    </source>
</evidence>
<dbReference type="GO" id="GO:0020037">
    <property type="term" value="F:heme binding"/>
    <property type="evidence" value="ECO:0007669"/>
    <property type="project" value="InterPro"/>
</dbReference>
<dbReference type="InterPro" id="IPR017972">
    <property type="entry name" value="Cyt_P450_CS"/>
</dbReference>
<comment type="caution">
    <text evidence="9">The sequence shown here is derived from an EMBL/GenBank/DDBJ whole genome shotgun (WGS) entry which is preliminary data.</text>
</comment>
<dbReference type="EMBL" id="WUUL01000006">
    <property type="protein sequence ID" value="MXQ54268.1"/>
    <property type="molecule type" value="Genomic_DNA"/>
</dbReference>
<dbReference type="PRINTS" id="PR00463">
    <property type="entry name" value="EP450I"/>
</dbReference>
<dbReference type="InterPro" id="IPR001128">
    <property type="entry name" value="Cyt_P450"/>
</dbReference>
<evidence type="ECO:0000256" key="6">
    <source>
        <dbReference type="ARBA" id="ARBA00023033"/>
    </source>
</evidence>
<evidence type="ECO:0000256" key="2">
    <source>
        <dbReference type="ARBA" id="ARBA00022617"/>
    </source>
</evidence>
<protein>
    <submittedName>
        <fullName evidence="9">Cytochrome P450</fullName>
    </submittedName>
</protein>
<evidence type="ECO:0000313" key="10">
    <source>
        <dbReference type="Proteomes" id="UP000430692"/>
    </source>
</evidence>
<comment type="cofactor">
    <cofactor evidence="7">
        <name>heme</name>
        <dbReference type="ChEBI" id="CHEBI:30413"/>
    </cofactor>
</comment>
<keyword evidence="4 8" id="KW-0560">Oxidoreductase</keyword>
<dbReference type="GO" id="GO:0004497">
    <property type="term" value="F:monooxygenase activity"/>
    <property type="evidence" value="ECO:0007669"/>
    <property type="project" value="UniProtKB-KW"/>
</dbReference>
<dbReference type="InterPro" id="IPR036396">
    <property type="entry name" value="Cyt_P450_sf"/>
</dbReference>
<keyword evidence="3 7" id="KW-0479">Metal-binding</keyword>
<dbReference type="InterPro" id="IPR050196">
    <property type="entry name" value="Cytochrome_P450_Monoox"/>
</dbReference>
<comment type="similarity">
    <text evidence="1 8">Belongs to the cytochrome P450 family.</text>
</comment>
<evidence type="ECO:0000256" key="7">
    <source>
        <dbReference type="PIRSR" id="PIRSR602401-1"/>
    </source>
</evidence>
<dbReference type="PRINTS" id="PR00385">
    <property type="entry name" value="P450"/>
</dbReference>
<gene>
    <name evidence="9" type="ORF">GSM42_11185</name>
</gene>
<feature type="binding site" description="axial binding residue" evidence="7">
    <location>
        <position position="404"/>
    </location>
    <ligand>
        <name>heme</name>
        <dbReference type="ChEBI" id="CHEBI:30413"/>
    </ligand>
    <ligandPart>
        <name>Fe</name>
        <dbReference type="ChEBI" id="CHEBI:18248"/>
    </ligandPart>
</feature>
<proteinExistence type="inferred from homology"/>
<dbReference type="Gene3D" id="1.10.630.10">
    <property type="entry name" value="Cytochrome P450"/>
    <property type="match status" value="1"/>
</dbReference>
<dbReference type="PANTHER" id="PTHR24291">
    <property type="entry name" value="CYTOCHROME P450 FAMILY 4"/>
    <property type="match status" value="1"/>
</dbReference>